<dbReference type="GO" id="GO:0005737">
    <property type="term" value="C:cytoplasm"/>
    <property type="evidence" value="ECO:0007669"/>
    <property type="project" value="TreeGrafter"/>
</dbReference>
<dbReference type="PROSITE" id="PS50405">
    <property type="entry name" value="GST_CTER"/>
    <property type="match status" value="1"/>
</dbReference>
<sequence>MLVLHGSNGSPFVARVRMQAYAKGLEIELRPAALGTPEFQRLNPIGKMPVLEHDGFVLPESLVICEYLEDAFPTPSLLGALPQERAQVRLICRTVDLYCSGLLLLLWAAADPRLKLNIAEEREKLDKGLNALESFLSADGFAASDMLTLADCVLAPWLFYGAMLTKQGDDALTRRPKLARYMEFAGHQELVRKIWGEMDESYRAFMTKWRAQQQAASAT</sequence>
<dbReference type="InterPro" id="IPR036249">
    <property type="entry name" value="Thioredoxin-like_sf"/>
</dbReference>
<dbReference type="RefSeq" id="WP_159397356.1">
    <property type="nucleotide sequence ID" value="NZ_CP012673.1"/>
</dbReference>
<evidence type="ECO:0000313" key="3">
    <source>
        <dbReference type="EMBL" id="AUX44180.1"/>
    </source>
</evidence>
<dbReference type="PANTHER" id="PTHR43968">
    <property type="match status" value="1"/>
</dbReference>
<dbReference type="InterPro" id="IPR040079">
    <property type="entry name" value="Glutathione_S-Trfase"/>
</dbReference>
<dbReference type="InterPro" id="IPR004045">
    <property type="entry name" value="Glutathione_S-Trfase_N"/>
</dbReference>
<evidence type="ECO:0000313" key="4">
    <source>
        <dbReference type="Proteomes" id="UP000238348"/>
    </source>
</evidence>
<dbReference type="SUPFAM" id="SSF47616">
    <property type="entry name" value="GST C-terminal domain-like"/>
    <property type="match status" value="1"/>
</dbReference>
<reference evidence="3 4" key="1">
    <citation type="submission" date="2015-09" db="EMBL/GenBank/DDBJ databases">
        <title>Sorangium comparison.</title>
        <authorList>
            <person name="Zaburannyi N."/>
            <person name="Bunk B."/>
            <person name="Overmann J."/>
            <person name="Mueller R."/>
        </authorList>
    </citation>
    <scope>NUCLEOTIDE SEQUENCE [LARGE SCALE GENOMIC DNA]</scope>
    <source>
        <strain evidence="3 4">So ce26</strain>
    </source>
</reference>
<dbReference type="Gene3D" id="1.20.1050.10">
    <property type="match status" value="1"/>
</dbReference>
<accession>A0A2L0EY09</accession>
<evidence type="ECO:0008006" key="5">
    <source>
        <dbReference type="Google" id="ProtNLM"/>
    </source>
</evidence>
<dbReference type="CDD" id="cd00299">
    <property type="entry name" value="GST_C_family"/>
    <property type="match status" value="1"/>
</dbReference>
<dbReference type="Pfam" id="PF13410">
    <property type="entry name" value="GST_C_2"/>
    <property type="match status" value="1"/>
</dbReference>
<feature type="domain" description="GST N-terminal" evidence="1">
    <location>
        <begin position="1"/>
        <end position="76"/>
    </location>
</feature>
<dbReference type="SFLD" id="SFLDG00358">
    <property type="entry name" value="Main_(cytGST)"/>
    <property type="match status" value="1"/>
</dbReference>
<dbReference type="InterPro" id="IPR036282">
    <property type="entry name" value="Glutathione-S-Trfase_C_sf"/>
</dbReference>
<dbReference type="SUPFAM" id="SSF52833">
    <property type="entry name" value="Thioredoxin-like"/>
    <property type="match status" value="1"/>
</dbReference>
<evidence type="ECO:0000259" key="1">
    <source>
        <dbReference type="PROSITE" id="PS50404"/>
    </source>
</evidence>
<dbReference type="EMBL" id="CP012673">
    <property type="protein sequence ID" value="AUX44180.1"/>
    <property type="molecule type" value="Genomic_DNA"/>
</dbReference>
<dbReference type="InterPro" id="IPR010987">
    <property type="entry name" value="Glutathione-S-Trfase_C-like"/>
</dbReference>
<organism evidence="3 4">
    <name type="scientific">Sorangium cellulosum</name>
    <name type="common">Polyangium cellulosum</name>
    <dbReference type="NCBI Taxonomy" id="56"/>
    <lineage>
        <taxon>Bacteria</taxon>
        <taxon>Pseudomonadati</taxon>
        <taxon>Myxococcota</taxon>
        <taxon>Polyangia</taxon>
        <taxon>Polyangiales</taxon>
        <taxon>Polyangiaceae</taxon>
        <taxon>Sorangium</taxon>
    </lineage>
</organism>
<dbReference type="AlphaFoldDB" id="A0A2L0EY09"/>
<dbReference type="Pfam" id="PF13417">
    <property type="entry name" value="GST_N_3"/>
    <property type="match status" value="1"/>
</dbReference>
<dbReference type="Gene3D" id="3.40.30.10">
    <property type="entry name" value="Glutaredoxin"/>
    <property type="match status" value="1"/>
</dbReference>
<dbReference type="CDD" id="cd00570">
    <property type="entry name" value="GST_N_family"/>
    <property type="match status" value="1"/>
</dbReference>
<protein>
    <recommendedName>
        <fullName evidence="5">Glutathione S-transferase</fullName>
    </recommendedName>
</protein>
<dbReference type="SFLD" id="SFLDS00019">
    <property type="entry name" value="Glutathione_Transferase_(cytos"/>
    <property type="match status" value="1"/>
</dbReference>
<evidence type="ECO:0000259" key="2">
    <source>
        <dbReference type="PROSITE" id="PS50405"/>
    </source>
</evidence>
<dbReference type="PANTHER" id="PTHR43968:SF6">
    <property type="entry name" value="GLUTATHIONE S-TRANSFERASE OMEGA"/>
    <property type="match status" value="1"/>
</dbReference>
<dbReference type="Proteomes" id="UP000238348">
    <property type="component" value="Chromosome"/>
</dbReference>
<gene>
    <name evidence="3" type="ORF">SOCE26_056440</name>
</gene>
<dbReference type="PROSITE" id="PS50404">
    <property type="entry name" value="GST_NTER"/>
    <property type="match status" value="1"/>
</dbReference>
<dbReference type="InterPro" id="IPR050983">
    <property type="entry name" value="GST_Omega/HSP26"/>
</dbReference>
<proteinExistence type="predicted"/>
<feature type="domain" description="GST C-terminal" evidence="2">
    <location>
        <begin position="81"/>
        <end position="205"/>
    </location>
</feature>
<name>A0A2L0EY09_SORCE</name>
<dbReference type="OrthoDB" id="5242791at2"/>